<evidence type="ECO:0000256" key="6">
    <source>
        <dbReference type="ARBA" id="ARBA00023295"/>
    </source>
</evidence>
<gene>
    <name evidence="9" type="ORF">ACH5RR_004318</name>
</gene>
<evidence type="ECO:0008006" key="11">
    <source>
        <dbReference type="Google" id="ProtNLM"/>
    </source>
</evidence>
<dbReference type="SUPFAM" id="SSF51126">
    <property type="entry name" value="Pectin lyase-like"/>
    <property type="match status" value="1"/>
</dbReference>
<keyword evidence="7" id="KW-0961">Cell wall biogenesis/degradation</keyword>
<comment type="subcellular location">
    <subcellularLocation>
        <location evidence="1">Secreted</location>
        <location evidence="1">Cell wall</location>
    </subcellularLocation>
</comment>
<evidence type="ECO:0000256" key="4">
    <source>
        <dbReference type="ARBA" id="ARBA00022525"/>
    </source>
</evidence>
<name>A0ABD3AY51_9GENT</name>
<keyword evidence="10" id="KW-1185">Reference proteome</keyword>
<evidence type="ECO:0000256" key="1">
    <source>
        <dbReference type="ARBA" id="ARBA00004191"/>
    </source>
</evidence>
<reference evidence="9 10" key="1">
    <citation type="submission" date="2024-11" db="EMBL/GenBank/DDBJ databases">
        <title>A near-complete genome assembly of Cinchona calisaya.</title>
        <authorList>
            <person name="Lian D.C."/>
            <person name="Zhao X.W."/>
            <person name="Wei L."/>
        </authorList>
    </citation>
    <scope>NUCLEOTIDE SEQUENCE [LARGE SCALE GENOMIC DNA]</scope>
    <source>
        <tissue evidence="9">Nenye</tissue>
    </source>
</reference>
<organism evidence="9 10">
    <name type="scientific">Cinchona calisaya</name>
    <dbReference type="NCBI Taxonomy" id="153742"/>
    <lineage>
        <taxon>Eukaryota</taxon>
        <taxon>Viridiplantae</taxon>
        <taxon>Streptophyta</taxon>
        <taxon>Embryophyta</taxon>
        <taxon>Tracheophyta</taxon>
        <taxon>Spermatophyta</taxon>
        <taxon>Magnoliopsida</taxon>
        <taxon>eudicotyledons</taxon>
        <taxon>Gunneridae</taxon>
        <taxon>Pentapetalae</taxon>
        <taxon>asterids</taxon>
        <taxon>lamiids</taxon>
        <taxon>Gentianales</taxon>
        <taxon>Rubiaceae</taxon>
        <taxon>Cinchonoideae</taxon>
        <taxon>Cinchoneae</taxon>
        <taxon>Cinchona</taxon>
    </lineage>
</organism>
<comment type="caution">
    <text evidence="9">The sequence shown here is derived from an EMBL/GenBank/DDBJ whole genome shotgun (WGS) entry which is preliminary data.</text>
</comment>
<dbReference type="InterPro" id="IPR012334">
    <property type="entry name" value="Pectin_lyas_fold"/>
</dbReference>
<evidence type="ECO:0000256" key="2">
    <source>
        <dbReference type="ARBA" id="ARBA00008834"/>
    </source>
</evidence>
<dbReference type="Gene3D" id="2.160.20.10">
    <property type="entry name" value="Single-stranded right-handed beta-helix, Pectin lyase-like"/>
    <property type="match status" value="1"/>
</dbReference>
<dbReference type="GO" id="GO:0004553">
    <property type="term" value="F:hydrolase activity, hydrolyzing O-glycosyl compounds"/>
    <property type="evidence" value="ECO:0007669"/>
    <property type="project" value="UniProtKB-ARBA"/>
</dbReference>
<dbReference type="AlphaFoldDB" id="A0ABD3AY51"/>
<dbReference type="Proteomes" id="UP001630127">
    <property type="component" value="Unassembled WGS sequence"/>
</dbReference>
<evidence type="ECO:0000256" key="3">
    <source>
        <dbReference type="ARBA" id="ARBA00022512"/>
    </source>
</evidence>
<dbReference type="InterPro" id="IPR011050">
    <property type="entry name" value="Pectin_lyase_fold/virulence"/>
</dbReference>
<evidence type="ECO:0000256" key="7">
    <source>
        <dbReference type="ARBA" id="ARBA00023316"/>
    </source>
</evidence>
<protein>
    <recommendedName>
        <fullName evidence="11">Polygalacturonase</fullName>
    </recommendedName>
</protein>
<evidence type="ECO:0000256" key="8">
    <source>
        <dbReference type="RuleBase" id="RU361169"/>
    </source>
</evidence>
<keyword evidence="3" id="KW-0134">Cell wall</keyword>
<evidence type="ECO:0000256" key="5">
    <source>
        <dbReference type="ARBA" id="ARBA00022801"/>
    </source>
</evidence>
<evidence type="ECO:0000313" key="9">
    <source>
        <dbReference type="EMBL" id="KAL3535857.1"/>
    </source>
</evidence>
<dbReference type="SMART" id="SM00710">
    <property type="entry name" value="PbH1"/>
    <property type="match status" value="4"/>
</dbReference>
<accession>A0ABD3AY51</accession>
<comment type="similarity">
    <text evidence="2 8">Belongs to the glycosyl hydrolase 28 family.</text>
</comment>
<dbReference type="Pfam" id="PF00295">
    <property type="entry name" value="Glyco_hydro_28"/>
    <property type="match status" value="1"/>
</dbReference>
<keyword evidence="5 8" id="KW-0378">Hydrolase</keyword>
<keyword evidence="6 8" id="KW-0326">Glycosidase</keyword>
<dbReference type="PANTHER" id="PTHR31375">
    <property type="match status" value="1"/>
</dbReference>
<dbReference type="InterPro" id="IPR000743">
    <property type="entry name" value="Glyco_hydro_28"/>
</dbReference>
<dbReference type="InterPro" id="IPR006626">
    <property type="entry name" value="PbH1"/>
</dbReference>
<proteinExistence type="inferred from homology"/>
<evidence type="ECO:0000313" key="10">
    <source>
        <dbReference type="Proteomes" id="UP001630127"/>
    </source>
</evidence>
<dbReference type="GO" id="GO:0071555">
    <property type="term" value="P:cell wall organization"/>
    <property type="evidence" value="ECO:0007669"/>
    <property type="project" value="UniProtKB-KW"/>
</dbReference>
<sequence>MFSLMIDIGSISPDFAPSNITGDSDVIYNVLDYGAVSDDKTDNSQAFLKAWSAACNAETGTPKVVVPENLGFLVYPVIFQGPCKPQNIEFLISGTIVAPSSPSIWDQGDVGQWLAFSRINGLSVHGFGTINGRGKGWWDQSCKLHPELALKFIGCNDSRLSNILFTNSPQVHVDITGSYGFSVHKLIIQSPGDAAPNTDGIHIQASHNLSITNSTISSGDDCISIGDYTSDIEVAYVECGPGHGISIGSLGQSGNFAQVENIIVTNCLLNGTTNGARIKTWQVGKGYVRNVVFKNLEFIGVKNPIIIDQNYCQVRGACPELDTGVHISNVTYNTMSGTSSSKIAINLNCSRSFPCSEISMEAIHLESVTPGNQVTASCTNAYGQEIDVLPGPCLQHMSIMK</sequence>
<keyword evidence="4" id="KW-0964">Secreted</keyword>
<dbReference type="EMBL" id="JBJUIK010000002">
    <property type="protein sequence ID" value="KAL3535857.1"/>
    <property type="molecule type" value="Genomic_DNA"/>
</dbReference>